<dbReference type="Proteomes" id="UP000812287">
    <property type="component" value="Unassembled WGS sequence"/>
</dbReference>
<comment type="caution">
    <text evidence="2">The sequence shown here is derived from an EMBL/GenBank/DDBJ whole genome shotgun (WGS) entry which is preliminary data.</text>
</comment>
<name>A0A9P7VKW9_9AGAR</name>
<dbReference type="InterPro" id="IPR032675">
    <property type="entry name" value="LRR_dom_sf"/>
</dbReference>
<dbReference type="EMBL" id="MU250556">
    <property type="protein sequence ID" value="KAG7441851.1"/>
    <property type="molecule type" value="Genomic_DNA"/>
</dbReference>
<feature type="coiled-coil region" evidence="1">
    <location>
        <begin position="62"/>
        <end position="110"/>
    </location>
</feature>
<organism evidence="2 3">
    <name type="scientific">Guyanagaster necrorhizus</name>
    <dbReference type="NCBI Taxonomy" id="856835"/>
    <lineage>
        <taxon>Eukaryota</taxon>
        <taxon>Fungi</taxon>
        <taxon>Dikarya</taxon>
        <taxon>Basidiomycota</taxon>
        <taxon>Agaricomycotina</taxon>
        <taxon>Agaricomycetes</taxon>
        <taxon>Agaricomycetidae</taxon>
        <taxon>Agaricales</taxon>
        <taxon>Marasmiineae</taxon>
        <taxon>Physalacriaceae</taxon>
        <taxon>Guyanagaster</taxon>
    </lineage>
</organism>
<evidence type="ECO:0000256" key="1">
    <source>
        <dbReference type="SAM" id="Coils"/>
    </source>
</evidence>
<sequence length="588" mass="66712">MAAPESLRCMGCTCPNHSITSSHRHISTPPIVDTSAKADLAYLKTCNLAPSEEEAKSLRHFISSCQSRVKKLNEEESSLQELIVNLERRISSSERRIAALQKERRQAVAQIREWSVLLDPIRCLPPEIWSRIFSETIEFPTFPQASFRLDSHTGALTHFHWNFTAVESTLWAIEGVCKKWKAVAVNSPELWAFINIVISDSNFGPNTNGYVRRLGRQLGRSGNRPLSIIISCPDYNRDSLPPQLTMMLYSFSDRIQHLRLYIPSGMLNTIPYLGLSLPYLKTLFILSTDMDITPDADNINEPLELFPVCPNLRELQFVDINDNRSFSLPWQQITDYRCWYYRHVGPDASVHISSLERMIHLQDCFLRCSLPSRRPSPNRAPPLCREYRLLDLHSDHDNGGDIALRQIMDTLTLPALQQLKVTCPAGSTRYFNEGTFSSIHRLLNRSIPPLTRLHFCGGSIVMKDLLHVILSTPSLEDLQLNELYKDTITPDIIIALILNLPSGVVNVPRLHTLHLSGVGKAGVSLLVDMIRSRWILDGGLSKDVSRLKSIKIESDYDFLEHYSQMAVEAHDISQWISDGLSCEFRQSV</sequence>
<gene>
    <name evidence="2" type="ORF">BT62DRAFT_936730</name>
</gene>
<dbReference type="GeneID" id="66109476"/>
<dbReference type="RefSeq" id="XP_043035351.1">
    <property type="nucleotide sequence ID" value="XM_043187179.1"/>
</dbReference>
<proteinExistence type="predicted"/>
<evidence type="ECO:0000313" key="2">
    <source>
        <dbReference type="EMBL" id="KAG7441851.1"/>
    </source>
</evidence>
<reference evidence="2" key="1">
    <citation type="submission" date="2020-11" db="EMBL/GenBank/DDBJ databases">
        <title>Adaptations for nitrogen fixation in a non-lichenized fungal sporocarp promotes dispersal by wood-feeding termites.</title>
        <authorList>
            <consortium name="DOE Joint Genome Institute"/>
            <person name="Koch R.A."/>
            <person name="Yoon G."/>
            <person name="Arayal U."/>
            <person name="Lail K."/>
            <person name="Amirebrahimi M."/>
            <person name="Labutti K."/>
            <person name="Lipzen A."/>
            <person name="Riley R."/>
            <person name="Barry K."/>
            <person name="Henrissat B."/>
            <person name="Grigoriev I.V."/>
            <person name="Herr J.R."/>
            <person name="Aime M.C."/>
        </authorList>
    </citation>
    <scope>NUCLEOTIDE SEQUENCE</scope>
    <source>
        <strain evidence="2">MCA 3950</strain>
    </source>
</reference>
<dbReference type="AlphaFoldDB" id="A0A9P7VKW9"/>
<protein>
    <recommendedName>
        <fullName evidence="4">F-box domain-containing protein</fullName>
    </recommendedName>
</protein>
<dbReference type="OrthoDB" id="2269034at2759"/>
<evidence type="ECO:0008006" key="4">
    <source>
        <dbReference type="Google" id="ProtNLM"/>
    </source>
</evidence>
<accession>A0A9P7VKW9</accession>
<dbReference type="Gene3D" id="3.80.10.10">
    <property type="entry name" value="Ribonuclease Inhibitor"/>
    <property type="match status" value="1"/>
</dbReference>
<dbReference type="Gene3D" id="1.20.1280.50">
    <property type="match status" value="1"/>
</dbReference>
<evidence type="ECO:0000313" key="3">
    <source>
        <dbReference type="Proteomes" id="UP000812287"/>
    </source>
</evidence>
<keyword evidence="1" id="KW-0175">Coiled coil</keyword>
<keyword evidence="3" id="KW-1185">Reference proteome</keyword>